<comment type="caution">
    <text evidence="1">The sequence shown here is derived from an EMBL/GenBank/DDBJ whole genome shotgun (WGS) entry which is preliminary data.</text>
</comment>
<name>A0AAD7N3S4_9AGAR</name>
<dbReference type="AlphaFoldDB" id="A0AAD7N3S4"/>
<evidence type="ECO:0000313" key="2">
    <source>
        <dbReference type="Proteomes" id="UP001215598"/>
    </source>
</evidence>
<gene>
    <name evidence="1" type="ORF">B0H16DRAFT_1463238</name>
</gene>
<sequence length="151" mass="16860">MSRTPSNIAVDFPLPRYAYAPAISGLRRNHLTLAALHWRILYFETSGSHFVCAGISGVKLSFRTVGRCGSRRPFFPFRALQCQDSGLAFTTWRASRYLARLYRFDYASGRPGQSPGVALAQGLWFTAQWLARAVQRLPVTELEVATLAFAS</sequence>
<reference evidence="1" key="1">
    <citation type="submission" date="2023-03" db="EMBL/GenBank/DDBJ databases">
        <title>Massive genome expansion in bonnet fungi (Mycena s.s.) driven by repeated elements and novel gene families across ecological guilds.</title>
        <authorList>
            <consortium name="Lawrence Berkeley National Laboratory"/>
            <person name="Harder C.B."/>
            <person name="Miyauchi S."/>
            <person name="Viragh M."/>
            <person name="Kuo A."/>
            <person name="Thoen E."/>
            <person name="Andreopoulos B."/>
            <person name="Lu D."/>
            <person name="Skrede I."/>
            <person name="Drula E."/>
            <person name="Henrissat B."/>
            <person name="Morin E."/>
            <person name="Kohler A."/>
            <person name="Barry K."/>
            <person name="LaButti K."/>
            <person name="Morin E."/>
            <person name="Salamov A."/>
            <person name="Lipzen A."/>
            <person name="Mereny Z."/>
            <person name="Hegedus B."/>
            <person name="Baldrian P."/>
            <person name="Stursova M."/>
            <person name="Weitz H."/>
            <person name="Taylor A."/>
            <person name="Grigoriev I.V."/>
            <person name="Nagy L.G."/>
            <person name="Martin F."/>
            <person name="Kauserud H."/>
        </authorList>
    </citation>
    <scope>NUCLEOTIDE SEQUENCE</scope>
    <source>
        <strain evidence="1">CBHHK182m</strain>
    </source>
</reference>
<proteinExistence type="predicted"/>
<dbReference type="EMBL" id="JARKIB010000087">
    <property type="protein sequence ID" value="KAJ7744366.1"/>
    <property type="molecule type" value="Genomic_DNA"/>
</dbReference>
<organism evidence="1 2">
    <name type="scientific">Mycena metata</name>
    <dbReference type="NCBI Taxonomy" id="1033252"/>
    <lineage>
        <taxon>Eukaryota</taxon>
        <taxon>Fungi</taxon>
        <taxon>Dikarya</taxon>
        <taxon>Basidiomycota</taxon>
        <taxon>Agaricomycotina</taxon>
        <taxon>Agaricomycetes</taxon>
        <taxon>Agaricomycetidae</taxon>
        <taxon>Agaricales</taxon>
        <taxon>Marasmiineae</taxon>
        <taxon>Mycenaceae</taxon>
        <taxon>Mycena</taxon>
    </lineage>
</organism>
<evidence type="ECO:0000313" key="1">
    <source>
        <dbReference type="EMBL" id="KAJ7744366.1"/>
    </source>
</evidence>
<dbReference type="Proteomes" id="UP001215598">
    <property type="component" value="Unassembled WGS sequence"/>
</dbReference>
<protein>
    <submittedName>
        <fullName evidence="1">Uncharacterized protein</fullName>
    </submittedName>
</protein>
<accession>A0AAD7N3S4</accession>
<keyword evidence="2" id="KW-1185">Reference proteome</keyword>